<name>A0A6N7WF56_9FIRM</name>
<sequence length="95" mass="11272">MSWFRTKEGRETEQPESKPKNEIEKAPEKVTPEAKNKLGFERFQDKTPEEQTKSLESQKKFADERQKLERPQKPNEGDPSKGQRQLERGRETERE</sequence>
<dbReference type="EMBL" id="VUMI01000009">
    <property type="protein sequence ID" value="MSS88118.1"/>
    <property type="molecule type" value="Genomic_DNA"/>
</dbReference>
<reference evidence="2 3" key="1">
    <citation type="submission" date="2019-08" db="EMBL/GenBank/DDBJ databases">
        <title>In-depth cultivation of the pig gut microbiome towards novel bacterial diversity and tailored functional studies.</title>
        <authorList>
            <person name="Wylensek D."/>
            <person name="Hitch T.C.A."/>
            <person name="Clavel T."/>
        </authorList>
    </citation>
    <scope>NUCLEOTIDE SEQUENCE [LARGE SCALE GENOMIC DNA]</scope>
    <source>
        <strain evidence="2 3">WCA-389-WT-23B</strain>
    </source>
</reference>
<keyword evidence="3" id="KW-1185">Reference proteome</keyword>
<organism evidence="2 3">
    <name type="scientific">Eisenbergiella porci</name>
    <dbReference type="NCBI Taxonomy" id="2652274"/>
    <lineage>
        <taxon>Bacteria</taxon>
        <taxon>Bacillati</taxon>
        <taxon>Bacillota</taxon>
        <taxon>Clostridia</taxon>
        <taxon>Lachnospirales</taxon>
        <taxon>Lachnospiraceae</taxon>
        <taxon>Eisenbergiella</taxon>
    </lineage>
</organism>
<proteinExistence type="predicted"/>
<protein>
    <submittedName>
        <fullName evidence="2">Uncharacterized protein</fullName>
    </submittedName>
</protein>
<evidence type="ECO:0000313" key="2">
    <source>
        <dbReference type="EMBL" id="MSS88118.1"/>
    </source>
</evidence>
<dbReference type="AlphaFoldDB" id="A0A6N7WF56"/>
<comment type="caution">
    <text evidence="2">The sequence shown here is derived from an EMBL/GenBank/DDBJ whole genome shotgun (WGS) entry which is preliminary data.</text>
</comment>
<gene>
    <name evidence="2" type="ORF">FYJ45_07335</name>
</gene>
<dbReference type="Proteomes" id="UP000436047">
    <property type="component" value="Unassembled WGS sequence"/>
</dbReference>
<dbReference type="RefSeq" id="WP_154464082.1">
    <property type="nucleotide sequence ID" value="NZ_JAXDZL010000165.1"/>
</dbReference>
<evidence type="ECO:0000313" key="3">
    <source>
        <dbReference type="Proteomes" id="UP000436047"/>
    </source>
</evidence>
<feature type="region of interest" description="Disordered" evidence="1">
    <location>
        <begin position="1"/>
        <end position="95"/>
    </location>
</feature>
<dbReference type="GeneID" id="86052877"/>
<evidence type="ECO:0000256" key="1">
    <source>
        <dbReference type="SAM" id="MobiDB-lite"/>
    </source>
</evidence>
<accession>A0A6N7WF56</accession>